<accession>A0ABP3RFU6</accession>
<evidence type="ECO:0000256" key="1">
    <source>
        <dbReference type="SAM" id="Phobius"/>
    </source>
</evidence>
<proteinExistence type="predicted"/>
<dbReference type="EMBL" id="BAAAHE010000006">
    <property type="protein sequence ID" value="GAA0606644.1"/>
    <property type="molecule type" value="Genomic_DNA"/>
</dbReference>
<feature type="transmembrane region" description="Helical" evidence="1">
    <location>
        <begin position="21"/>
        <end position="38"/>
    </location>
</feature>
<organism evidence="2 3">
    <name type="scientific">Sporichthya brevicatena</name>
    <dbReference type="NCBI Taxonomy" id="171442"/>
    <lineage>
        <taxon>Bacteria</taxon>
        <taxon>Bacillati</taxon>
        <taxon>Actinomycetota</taxon>
        <taxon>Actinomycetes</taxon>
        <taxon>Sporichthyales</taxon>
        <taxon>Sporichthyaceae</taxon>
        <taxon>Sporichthya</taxon>
    </lineage>
</organism>
<keyword evidence="1" id="KW-1133">Transmembrane helix</keyword>
<gene>
    <name evidence="2" type="ORF">GCM10009547_05750</name>
</gene>
<name>A0ABP3RFU6_9ACTN</name>
<comment type="caution">
    <text evidence="2">The sequence shown here is derived from an EMBL/GenBank/DDBJ whole genome shotgun (WGS) entry which is preliminary data.</text>
</comment>
<reference evidence="3" key="1">
    <citation type="journal article" date="2019" name="Int. J. Syst. Evol. Microbiol.">
        <title>The Global Catalogue of Microorganisms (GCM) 10K type strain sequencing project: providing services to taxonomists for standard genome sequencing and annotation.</title>
        <authorList>
            <consortium name="The Broad Institute Genomics Platform"/>
            <consortium name="The Broad Institute Genome Sequencing Center for Infectious Disease"/>
            <person name="Wu L."/>
            <person name="Ma J."/>
        </authorList>
    </citation>
    <scope>NUCLEOTIDE SEQUENCE [LARGE SCALE GENOMIC DNA]</scope>
    <source>
        <strain evidence="3">JCM 10671</strain>
    </source>
</reference>
<sequence length="131" mass="14132">MRAKVMGLGRALGGPRAQAPVMAVATVLAGLTAAAALAEHYRWTIVGLTVLAWIAVLLVVDTRFRIAQLERVQRIKDAEPDPAVRMEHTLRRVLAAVETSRLESLDRYAELVAGRPGAAARAEEPEEAARA</sequence>
<keyword evidence="1" id="KW-0812">Transmembrane</keyword>
<keyword evidence="3" id="KW-1185">Reference proteome</keyword>
<evidence type="ECO:0000313" key="2">
    <source>
        <dbReference type="EMBL" id="GAA0606644.1"/>
    </source>
</evidence>
<dbReference type="RefSeq" id="WP_344601392.1">
    <property type="nucleotide sequence ID" value="NZ_BAAAHE010000006.1"/>
</dbReference>
<dbReference type="Proteomes" id="UP001500957">
    <property type="component" value="Unassembled WGS sequence"/>
</dbReference>
<protein>
    <submittedName>
        <fullName evidence="2">Uncharacterized protein</fullName>
    </submittedName>
</protein>
<feature type="transmembrane region" description="Helical" evidence="1">
    <location>
        <begin position="44"/>
        <end position="64"/>
    </location>
</feature>
<evidence type="ECO:0000313" key="3">
    <source>
        <dbReference type="Proteomes" id="UP001500957"/>
    </source>
</evidence>
<keyword evidence="1" id="KW-0472">Membrane</keyword>